<gene>
    <name evidence="1" type="ORF">C9F09_01895</name>
</gene>
<evidence type="ECO:0000313" key="2">
    <source>
        <dbReference type="Proteomes" id="UP000298491"/>
    </source>
</evidence>
<dbReference type="InterPro" id="IPR007553">
    <property type="entry name" value="2-thiour_desulf"/>
</dbReference>
<feature type="non-terminal residue" evidence="1">
    <location>
        <position position="1"/>
    </location>
</feature>
<dbReference type="PANTHER" id="PTHR30087">
    <property type="entry name" value="INNER MEMBRANE PROTEIN"/>
    <property type="match status" value="1"/>
</dbReference>
<dbReference type="AlphaFoldDB" id="A0A659RPA7"/>
<organism evidence="1 2">
    <name type="scientific">Salmonella enterica subsp. enterica serovar Wilhelmsburg</name>
    <dbReference type="NCBI Taxonomy" id="1960126"/>
    <lineage>
        <taxon>Bacteria</taxon>
        <taxon>Pseudomonadati</taxon>
        <taxon>Pseudomonadota</taxon>
        <taxon>Gammaproteobacteria</taxon>
        <taxon>Enterobacterales</taxon>
        <taxon>Enterobacteriaceae</taxon>
        <taxon>Salmonella</taxon>
    </lineage>
</organism>
<feature type="non-terminal residue" evidence="1">
    <location>
        <position position="80"/>
    </location>
</feature>
<protein>
    <submittedName>
        <fullName evidence="1">DUF1722 domain-containing protein</fullName>
    </submittedName>
</protein>
<dbReference type="Pfam" id="PF04463">
    <property type="entry name" value="2-thiour_desulf"/>
    <property type="match status" value="1"/>
</dbReference>
<reference evidence="1 2" key="1">
    <citation type="submission" date="2018-03" db="EMBL/GenBank/DDBJ databases">
        <title>Non-Typhoidal Salmonella genome sequencing and assembly.</title>
        <authorList>
            <person name="Matchawe C."/>
        </authorList>
    </citation>
    <scope>NUCLEOTIDE SEQUENCE [LARGE SCALE GENOMIC DNA]</scope>
    <source>
        <strain evidence="1 2">35dea</strain>
    </source>
</reference>
<dbReference type="Proteomes" id="UP000298491">
    <property type="component" value="Unassembled WGS sequence"/>
</dbReference>
<name>A0A659RPA7_SALET</name>
<accession>A0A659RPA7</accession>
<comment type="caution">
    <text evidence="1">The sequence shown here is derived from an EMBL/GenBank/DDBJ whole genome shotgun (WGS) entry which is preliminary data.</text>
</comment>
<dbReference type="PANTHER" id="PTHR30087:SF0">
    <property type="entry name" value="INNER MEMBRANE PROTEIN"/>
    <property type="match status" value="1"/>
</dbReference>
<dbReference type="EMBL" id="PYKB01000167">
    <property type="protein sequence ID" value="TGD04153.1"/>
    <property type="molecule type" value="Genomic_DNA"/>
</dbReference>
<evidence type="ECO:0000313" key="1">
    <source>
        <dbReference type="EMBL" id="TGD04153.1"/>
    </source>
</evidence>
<sequence length="80" mass="8831">RSSQAPHEDVTERRNACADRFLPTLGELAGFIVCAKSPSCGMERVRLYDEKGNRGRKAGTGLLSAAMMDYYHWVPIEEGG</sequence>
<proteinExistence type="predicted"/>